<dbReference type="RefSeq" id="WP_062655669.1">
    <property type="nucleotide sequence ID" value="NZ_BCSY01000035.1"/>
</dbReference>
<accession>A0A124E1P8</accession>
<reference evidence="2" key="1">
    <citation type="journal article" date="2016" name="Genome Announc.">
        <title>Draft Genome Sequences of Five Rapidly Growing Mycobacterium Species, M. thermoresistibile, M. fortuitum subsp. acetamidolyticum, M. canariasense, M. brisbanense, and M. novocastrense.</title>
        <authorList>
            <person name="Katahira K."/>
            <person name="Ogura Y."/>
            <person name="Gotoh Y."/>
            <person name="Hayashi T."/>
        </authorList>
    </citation>
    <scope>NUCLEOTIDE SEQUENCE [LARGE SCALE GENOMIC DNA]</scope>
    <source>
        <strain evidence="2">JCM15298</strain>
    </source>
</reference>
<sequence length="324" mass="36300">MTAAPTTRDTTGNRLLGSARNDVERRVEAALAAIEIWRGKHVEYAPVLGGLQNSNWRITVAGSDTRYFLKIPGDGSDTFIDRVLANEAARRAGEKGIGAQLVYFDVDTGVEVIEFLEGYRACTNGDFKDVAVAHQIIDIYRVLHDGGLLSVTKTMFDMIDEHLAQAGELDVRLPADAELILGEYQVAKSALLASGLDLVACHNDPMPGNFLVADDRPMKLVDYEFASNNERAYELALLTTEMFYTEERIIELVEDFYGRSDFGLLARVQVCGALADTKWGLWACVNQKLSSAWDFDYHKYGCWKLMRARLKMADPRWPFWLKSL</sequence>
<dbReference type="AlphaFoldDB" id="A0A124E1P8"/>
<gene>
    <name evidence="1" type="ORF">RMCC_1321</name>
</gene>
<dbReference type="GO" id="GO:0005737">
    <property type="term" value="C:cytoplasm"/>
    <property type="evidence" value="ECO:0007669"/>
    <property type="project" value="TreeGrafter"/>
</dbReference>
<comment type="caution">
    <text evidence="1">The sequence shown here is derived from an EMBL/GenBank/DDBJ whole genome shotgun (WGS) entry which is preliminary data.</text>
</comment>
<dbReference type="PANTHER" id="PTHR22603">
    <property type="entry name" value="CHOLINE/ETHANOALAMINE KINASE"/>
    <property type="match status" value="1"/>
</dbReference>
<dbReference type="GO" id="GO:0004305">
    <property type="term" value="F:ethanolamine kinase activity"/>
    <property type="evidence" value="ECO:0007669"/>
    <property type="project" value="TreeGrafter"/>
</dbReference>
<proteinExistence type="predicted"/>
<name>A0A124E1P8_MYCCR</name>
<dbReference type="CDD" id="cd05151">
    <property type="entry name" value="ChoK-like"/>
    <property type="match status" value="1"/>
</dbReference>
<dbReference type="Pfam" id="PF01633">
    <property type="entry name" value="Choline_kinase"/>
    <property type="match status" value="1"/>
</dbReference>
<protein>
    <submittedName>
        <fullName evidence="1">Choline/ethanolamine kinase</fullName>
    </submittedName>
</protein>
<dbReference type="Gene3D" id="3.90.1200.10">
    <property type="match status" value="1"/>
</dbReference>
<evidence type="ECO:0000313" key="1">
    <source>
        <dbReference type="EMBL" id="GAS94355.1"/>
    </source>
</evidence>
<keyword evidence="1" id="KW-0418">Kinase</keyword>
<dbReference type="Gene3D" id="3.30.200.20">
    <property type="entry name" value="Phosphorylase Kinase, domain 1"/>
    <property type="match status" value="1"/>
</dbReference>
<dbReference type="PANTHER" id="PTHR22603:SF66">
    <property type="entry name" value="ETHANOLAMINE KINASE"/>
    <property type="match status" value="1"/>
</dbReference>
<dbReference type="Proteomes" id="UP000069443">
    <property type="component" value="Unassembled WGS sequence"/>
</dbReference>
<dbReference type="GO" id="GO:0006646">
    <property type="term" value="P:phosphatidylethanolamine biosynthetic process"/>
    <property type="evidence" value="ECO:0007669"/>
    <property type="project" value="TreeGrafter"/>
</dbReference>
<evidence type="ECO:0000313" key="2">
    <source>
        <dbReference type="Proteomes" id="UP000069443"/>
    </source>
</evidence>
<reference evidence="2" key="2">
    <citation type="submission" date="2016-02" db="EMBL/GenBank/DDBJ databases">
        <title>Draft genome sequence of five rapidly growing Mycobacterium species.</title>
        <authorList>
            <person name="Katahira K."/>
            <person name="Gotou Y."/>
            <person name="Iida K."/>
            <person name="Ogura Y."/>
            <person name="Hayashi T."/>
        </authorList>
    </citation>
    <scope>NUCLEOTIDE SEQUENCE [LARGE SCALE GENOMIC DNA]</scope>
    <source>
        <strain evidence="2">JCM15298</strain>
    </source>
</reference>
<keyword evidence="2" id="KW-1185">Reference proteome</keyword>
<dbReference type="InterPro" id="IPR011009">
    <property type="entry name" value="Kinase-like_dom_sf"/>
</dbReference>
<dbReference type="EMBL" id="BCSY01000035">
    <property type="protein sequence ID" value="GAS94355.1"/>
    <property type="molecule type" value="Genomic_DNA"/>
</dbReference>
<dbReference type="OrthoDB" id="179763at2"/>
<dbReference type="SUPFAM" id="SSF56112">
    <property type="entry name" value="Protein kinase-like (PK-like)"/>
    <property type="match status" value="1"/>
</dbReference>
<keyword evidence="1" id="KW-0808">Transferase</keyword>
<dbReference type="STRING" id="228230.RMCC_1321"/>
<organism evidence="1 2">
    <name type="scientific">Mycolicibacterium canariasense</name>
    <name type="common">Mycobacterium canariasense</name>
    <dbReference type="NCBI Taxonomy" id="228230"/>
    <lineage>
        <taxon>Bacteria</taxon>
        <taxon>Bacillati</taxon>
        <taxon>Actinomycetota</taxon>
        <taxon>Actinomycetes</taxon>
        <taxon>Mycobacteriales</taxon>
        <taxon>Mycobacteriaceae</taxon>
        <taxon>Mycolicibacterium</taxon>
    </lineage>
</organism>